<protein>
    <submittedName>
        <fullName evidence="2">Uncharacterized protein</fullName>
    </submittedName>
</protein>
<keyword evidence="3" id="KW-1185">Reference proteome</keyword>
<accession>A0A2S2KR66</accession>
<evidence type="ECO:0000313" key="2">
    <source>
        <dbReference type="EMBL" id="GBH34057.1"/>
    </source>
</evidence>
<dbReference type="GeneID" id="76208823"/>
<comment type="caution">
    <text evidence="2">The sequence shown here is derived from an EMBL/GenBank/DDBJ whole genome shotgun (WGS) entry which is preliminary data.</text>
</comment>
<organism evidence="2 3">
    <name type="scientific">Nitrosopumilus zosterae</name>
    <dbReference type="NCBI Taxonomy" id="718286"/>
    <lineage>
        <taxon>Archaea</taxon>
        <taxon>Nitrososphaerota</taxon>
        <taxon>Nitrososphaeria</taxon>
        <taxon>Nitrosopumilales</taxon>
        <taxon>Nitrosopumilaceae</taxon>
        <taxon>Nitrosopumilus</taxon>
    </lineage>
</organism>
<sequence>MNKTKKKFSKLSKTNIISVSVVAGVVILIGGIALNSLSPVNYDGFVFAPSTNVFLKAVKSPQGIYHYQLTKGGKALQSSSETSPSIIMSKGNLVQIHLINEEKNQLDNPSKHNLNIDEFNVHIKDLSYFQSESVTFLADKTGTFDYYCSIHPGMKGTITITE</sequence>
<keyword evidence="1" id="KW-0812">Transmembrane</keyword>
<keyword evidence="1" id="KW-1133">Transmembrane helix</keyword>
<dbReference type="InterPro" id="IPR008972">
    <property type="entry name" value="Cupredoxin"/>
</dbReference>
<feature type="transmembrane region" description="Helical" evidence="1">
    <location>
        <begin position="12"/>
        <end position="34"/>
    </location>
</feature>
<evidence type="ECO:0000256" key="1">
    <source>
        <dbReference type="SAM" id="Phobius"/>
    </source>
</evidence>
<dbReference type="Proteomes" id="UP000245829">
    <property type="component" value="Unassembled WGS sequence"/>
</dbReference>
<gene>
    <name evidence="2" type="ORF">NZNM25_08480</name>
</gene>
<dbReference type="OrthoDB" id="8698at2157"/>
<keyword evidence="1" id="KW-0472">Membrane</keyword>
<proteinExistence type="predicted"/>
<name>A0A2S2KR66_9ARCH</name>
<dbReference type="RefSeq" id="WP_109876695.1">
    <property type="nucleotide sequence ID" value="NZ_AP026695.1"/>
</dbReference>
<dbReference type="Gene3D" id="2.60.40.420">
    <property type="entry name" value="Cupredoxins - blue copper proteins"/>
    <property type="match status" value="1"/>
</dbReference>
<evidence type="ECO:0000313" key="3">
    <source>
        <dbReference type="Proteomes" id="UP000245829"/>
    </source>
</evidence>
<reference evidence="2 3" key="1">
    <citation type="submission" date="2018-05" db="EMBL/GenBank/DDBJ databases">
        <title>genome sequencing of Nitrosopumilus sp. NM25.</title>
        <authorList>
            <person name="Mori K."/>
            <person name="Nakagawa T."/>
        </authorList>
    </citation>
    <scope>NUCLEOTIDE SEQUENCE [LARGE SCALE GENOMIC DNA]</scope>
    <source>
        <strain evidence="2 3">NM25</strain>
    </source>
</reference>
<dbReference type="EMBL" id="BGKI01000004">
    <property type="protein sequence ID" value="GBH34057.1"/>
    <property type="molecule type" value="Genomic_DNA"/>
</dbReference>
<dbReference type="SUPFAM" id="SSF49503">
    <property type="entry name" value="Cupredoxins"/>
    <property type="match status" value="1"/>
</dbReference>
<dbReference type="AlphaFoldDB" id="A0A2S2KR66"/>